<dbReference type="AlphaFoldDB" id="A0A812GNK1"/>
<dbReference type="SUPFAM" id="SSF53335">
    <property type="entry name" value="S-adenosyl-L-methionine-dependent methyltransferases"/>
    <property type="match status" value="1"/>
</dbReference>
<dbReference type="PANTHER" id="PTHR11006:SF10">
    <property type="entry name" value="HISTONE-ARGININE METHYLTRANSFERASE CARMER-RELATED"/>
    <property type="match status" value="1"/>
</dbReference>
<dbReference type="GO" id="GO:0035242">
    <property type="term" value="F:protein-arginine omega-N asymmetric methyltransferase activity"/>
    <property type="evidence" value="ECO:0007669"/>
    <property type="project" value="UniProtKB-EC"/>
</dbReference>
<dbReference type="Gene3D" id="3.40.50.150">
    <property type="entry name" value="Vaccinia Virus protein VP39"/>
    <property type="match status" value="1"/>
</dbReference>
<keyword evidence="4" id="KW-0804">Transcription</keyword>
<evidence type="ECO:0000256" key="5">
    <source>
        <dbReference type="ARBA" id="ARBA00049086"/>
    </source>
</evidence>
<comment type="catalytic activity">
    <reaction evidence="5">
        <text>L-arginyl-[protein] + 2 S-adenosyl-L-methionine = N(omega),N(omega)-dimethyl-L-arginyl-[protein] + 2 S-adenosyl-L-homocysteine + 2 H(+)</text>
        <dbReference type="Rhea" id="RHEA:48096"/>
        <dbReference type="Rhea" id="RHEA-COMP:10532"/>
        <dbReference type="Rhea" id="RHEA-COMP:11991"/>
        <dbReference type="ChEBI" id="CHEBI:15378"/>
        <dbReference type="ChEBI" id="CHEBI:29965"/>
        <dbReference type="ChEBI" id="CHEBI:57856"/>
        <dbReference type="ChEBI" id="CHEBI:59789"/>
        <dbReference type="ChEBI" id="CHEBI:61897"/>
        <dbReference type="EC" id="2.1.1.319"/>
    </reaction>
</comment>
<evidence type="ECO:0000256" key="6">
    <source>
        <dbReference type="SAM" id="Coils"/>
    </source>
</evidence>
<keyword evidence="3" id="KW-0805">Transcription regulation</keyword>
<proteinExistence type="predicted"/>
<dbReference type="EMBL" id="CAJNDS010000035">
    <property type="protein sequence ID" value="CAE6927730.1"/>
    <property type="molecule type" value="Genomic_DNA"/>
</dbReference>
<evidence type="ECO:0000256" key="1">
    <source>
        <dbReference type="ARBA" id="ARBA00011925"/>
    </source>
</evidence>
<gene>
    <name evidence="8" type="primary">Art7</name>
    <name evidence="8" type="ORF">SNAT2548_LOCUS714</name>
</gene>
<evidence type="ECO:0000313" key="8">
    <source>
        <dbReference type="EMBL" id="CAE6927730.1"/>
    </source>
</evidence>
<evidence type="ECO:0000313" key="9">
    <source>
        <dbReference type="Proteomes" id="UP000604046"/>
    </source>
</evidence>
<protein>
    <recommendedName>
        <fullName evidence="1">type I protein arginine methyltransferase</fullName>
        <ecNumber evidence="1">2.1.1.319</ecNumber>
    </recommendedName>
</protein>
<evidence type="ECO:0000259" key="7">
    <source>
        <dbReference type="Pfam" id="PF13649"/>
    </source>
</evidence>
<feature type="domain" description="Methyltransferase" evidence="7">
    <location>
        <begin position="31"/>
        <end position="127"/>
    </location>
</feature>
<keyword evidence="6" id="KW-0175">Coiled coil</keyword>
<feature type="coiled-coil region" evidence="6">
    <location>
        <begin position="327"/>
        <end position="354"/>
    </location>
</feature>
<organism evidence="8 9">
    <name type="scientific">Symbiodinium natans</name>
    <dbReference type="NCBI Taxonomy" id="878477"/>
    <lineage>
        <taxon>Eukaryota</taxon>
        <taxon>Sar</taxon>
        <taxon>Alveolata</taxon>
        <taxon>Dinophyceae</taxon>
        <taxon>Suessiales</taxon>
        <taxon>Symbiodiniaceae</taxon>
        <taxon>Symbiodinium</taxon>
    </lineage>
</organism>
<keyword evidence="2" id="KW-0949">S-adenosyl-L-methionine</keyword>
<evidence type="ECO:0000256" key="2">
    <source>
        <dbReference type="ARBA" id="ARBA00022691"/>
    </source>
</evidence>
<evidence type="ECO:0000256" key="4">
    <source>
        <dbReference type="ARBA" id="ARBA00023163"/>
    </source>
</evidence>
<sequence length="632" mass="68595">MMNDAPRNAAFEAGIRSAISAARRPDGACRVVDLGCGAGLLSLLALRAGATEVLGVDHSPHLARCARRVLSQEEKVSVLCGDIRMVSFEEEDRFDVVVAELLDAGGLGEKIVPFMRHAKSRLLREGGRLVPRGLRIRACLLEARLPSASPSGKAGKAGEPGEPGEPVELSAFEPFWLPARAARSEWLGIDLDAGCEWVAASEAVEVFSLNFLGSHADLIEALQERDLRFPLSGHHKVNAVAWWFEADLGSGEEGACDLTSAPSRFRPSQCSATHWVQALAGIGPYDVPDGASEFKLRIRTDGVTLTWTPLAFDSATVPDAPERSEEVAAWSAKVAEASRQLQDMENRLDRVGDVARVQALQSAALSLAAQPGLFGLEAGPWLHNSSRPSETSLLRCGGKATPDVVARLLKGADSNESPRLKCLLSRGVWGSTLEAACRQSPFDIFRSSTTRWAEEEVKSEAGAWRDGVCKYLSKPSAPLAGVFHVVDARDFAQKLSMEVPSHCRPGEEVLINRRLESVLASNTPWLAADDRLIQSAALGACPRRYVLVVADCAQLSLGGSRRFLHQFYVMPFVAQQRRAFLREKLIREVSAAAAATSGSSTPEISVLLADSEQFYHSWEFWRLFWSCSVASE</sequence>
<dbReference type="Proteomes" id="UP000604046">
    <property type="component" value="Unassembled WGS sequence"/>
</dbReference>
<accession>A0A812GNK1</accession>
<dbReference type="InterPro" id="IPR029063">
    <property type="entry name" value="SAM-dependent_MTases_sf"/>
</dbReference>
<name>A0A812GNK1_9DINO</name>
<dbReference type="OrthoDB" id="433595at2759"/>
<dbReference type="InterPro" id="IPR025799">
    <property type="entry name" value="Arg_MeTrfase"/>
</dbReference>
<dbReference type="GO" id="GO:0070611">
    <property type="term" value="F:histone H3R2 methyltransferase activity"/>
    <property type="evidence" value="ECO:0007669"/>
    <property type="project" value="TreeGrafter"/>
</dbReference>
<dbReference type="InterPro" id="IPR041698">
    <property type="entry name" value="Methyltransf_25"/>
</dbReference>
<comment type="caution">
    <text evidence="8">The sequence shown here is derived from an EMBL/GenBank/DDBJ whole genome shotgun (WGS) entry which is preliminary data.</text>
</comment>
<reference evidence="8" key="1">
    <citation type="submission" date="2021-02" db="EMBL/GenBank/DDBJ databases">
        <authorList>
            <person name="Dougan E. K."/>
            <person name="Rhodes N."/>
            <person name="Thang M."/>
            <person name="Chan C."/>
        </authorList>
    </citation>
    <scope>NUCLEOTIDE SEQUENCE</scope>
</reference>
<dbReference type="EC" id="2.1.1.319" evidence="1"/>
<dbReference type="CDD" id="cd02440">
    <property type="entry name" value="AdoMet_MTases"/>
    <property type="match status" value="1"/>
</dbReference>
<dbReference type="Pfam" id="PF13649">
    <property type="entry name" value="Methyltransf_25"/>
    <property type="match status" value="1"/>
</dbReference>
<evidence type="ECO:0000256" key="3">
    <source>
        <dbReference type="ARBA" id="ARBA00023015"/>
    </source>
</evidence>
<keyword evidence="9" id="KW-1185">Reference proteome</keyword>
<dbReference type="PANTHER" id="PTHR11006">
    <property type="entry name" value="PROTEIN ARGININE N-METHYLTRANSFERASE"/>
    <property type="match status" value="1"/>
</dbReference>
<dbReference type="Gene3D" id="2.70.160.11">
    <property type="entry name" value="Hnrnp arginine n-methyltransferase1"/>
    <property type="match status" value="1"/>
</dbReference>